<sequence length="425" mass="49166">MVLRLEDEISVMANKADKILFICHDVLGRKISGVGIRYLNLAQETACAGYQVTLTSPIMEDNFQLKGIKLVSCKTAVNQEKEILQSDIVVASILSLKLIKSALINHKILIFDLYDPIIFEQQERLKNTPLLTRKIKLAQIASQLQLMLASGDYFLCASHIQRDWWQMYLDKMGRGQNLISVVPFGLQKNIKDNKQNIYHKIKGIGKNDKIILWGGGIYDWLDPITPIKAMAEVIKQRKDAKLIFLSSTHPNPALPKMDMIEKAITFAEKLQLYNRFVYFLPGWIAYEERDNYFQNAYLGICAHFDNLETKYAFRTRDLDYLKAELPIVTTKGDYFANLVEAEKIGLSVDFEKARAMATAILKLLQDKKFYNSCQKNIVKIKSRFYWPNVAKPLLEFCRYPKRAQDKKRPFWLAAKYYFYKILAKL</sequence>
<gene>
    <name evidence="2" type="ORF">COX39_02905</name>
</gene>
<proteinExistence type="predicted"/>
<evidence type="ECO:0000259" key="1">
    <source>
        <dbReference type="Pfam" id="PF00534"/>
    </source>
</evidence>
<organism evidence="2 3">
    <name type="scientific">Candidatus Nealsonbacteria bacterium CG23_combo_of_CG06-09_8_20_14_all_40_13</name>
    <dbReference type="NCBI Taxonomy" id="1974724"/>
    <lineage>
        <taxon>Bacteria</taxon>
        <taxon>Candidatus Nealsoniibacteriota</taxon>
    </lineage>
</organism>
<evidence type="ECO:0000313" key="3">
    <source>
        <dbReference type="Proteomes" id="UP000231567"/>
    </source>
</evidence>
<comment type="caution">
    <text evidence="2">The sequence shown here is derived from an EMBL/GenBank/DDBJ whole genome shotgun (WGS) entry which is preliminary data.</text>
</comment>
<dbReference type="AlphaFoldDB" id="A0A2G9YQG1"/>
<dbReference type="EMBL" id="PCRM01000039">
    <property type="protein sequence ID" value="PIP21455.1"/>
    <property type="molecule type" value="Genomic_DNA"/>
</dbReference>
<dbReference type="Proteomes" id="UP000231567">
    <property type="component" value="Unassembled WGS sequence"/>
</dbReference>
<name>A0A2G9YQG1_9BACT</name>
<dbReference type="PANTHER" id="PTHR12526:SF635">
    <property type="entry name" value="GLYCOSYL TRANSFERASE GROUP 1"/>
    <property type="match status" value="1"/>
</dbReference>
<evidence type="ECO:0000313" key="2">
    <source>
        <dbReference type="EMBL" id="PIP21455.1"/>
    </source>
</evidence>
<dbReference type="SUPFAM" id="SSF53756">
    <property type="entry name" value="UDP-Glycosyltransferase/glycogen phosphorylase"/>
    <property type="match status" value="1"/>
</dbReference>
<dbReference type="Pfam" id="PF00534">
    <property type="entry name" value="Glycos_transf_1"/>
    <property type="match status" value="1"/>
</dbReference>
<accession>A0A2G9YQG1</accession>
<dbReference type="InterPro" id="IPR001296">
    <property type="entry name" value="Glyco_trans_1"/>
</dbReference>
<reference evidence="2 3" key="1">
    <citation type="submission" date="2017-09" db="EMBL/GenBank/DDBJ databases">
        <title>Depth-based differentiation of microbial function through sediment-hosted aquifers and enrichment of novel symbionts in the deep terrestrial subsurface.</title>
        <authorList>
            <person name="Probst A.J."/>
            <person name="Ladd B."/>
            <person name="Jarett J.K."/>
            <person name="Geller-Mcgrath D.E."/>
            <person name="Sieber C.M."/>
            <person name="Emerson J.B."/>
            <person name="Anantharaman K."/>
            <person name="Thomas B.C."/>
            <person name="Malmstrom R."/>
            <person name="Stieglmeier M."/>
            <person name="Klingl A."/>
            <person name="Woyke T."/>
            <person name="Ryan C.M."/>
            <person name="Banfield J.F."/>
        </authorList>
    </citation>
    <scope>NUCLEOTIDE SEQUENCE [LARGE SCALE GENOMIC DNA]</scope>
    <source>
        <strain evidence="2">CG23_combo_of_CG06-09_8_20_14_all_40_13</strain>
    </source>
</reference>
<dbReference type="Gene3D" id="3.40.50.2000">
    <property type="entry name" value="Glycogen Phosphorylase B"/>
    <property type="match status" value="1"/>
</dbReference>
<dbReference type="CDD" id="cd03801">
    <property type="entry name" value="GT4_PimA-like"/>
    <property type="match status" value="1"/>
</dbReference>
<feature type="domain" description="Glycosyl transferase family 1" evidence="1">
    <location>
        <begin position="197"/>
        <end position="376"/>
    </location>
</feature>
<dbReference type="GO" id="GO:0016757">
    <property type="term" value="F:glycosyltransferase activity"/>
    <property type="evidence" value="ECO:0007669"/>
    <property type="project" value="TreeGrafter"/>
</dbReference>
<protein>
    <recommendedName>
        <fullName evidence="1">Glycosyl transferase family 1 domain-containing protein</fullName>
    </recommendedName>
</protein>
<dbReference type="PANTHER" id="PTHR12526">
    <property type="entry name" value="GLYCOSYLTRANSFERASE"/>
    <property type="match status" value="1"/>
</dbReference>